<organism evidence="2">
    <name type="scientific">Metamycoplasma salivarium</name>
    <name type="common">Mycoplasma salivarium</name>
    <dbReference type="NCBI Taxonomy" id="2124"/>
    <lineage>
        <taxon>Bacteria</taxon>
        <taxon>Bacillati</taxon>
        <taxon>Mycoplasmatota</taxon>
        <taxon>Mycoplasmoidales</taxon>
        <taxon>Metamycoplasmataceae</taxon>
        <taxon>Metamycoplasma</taxon>
    </lineage>
</organism>
<dbReference type="RefSeq" id="WP_024544098.1">
    <property type="nucleotide sequence ID" value="NZ_BPLV01000001.1"/>
</dbReference>
<proteinExistence type="predicted"/>
<keyword evidence="2" id="KW-0614">Plasmid</keyword>
<accession>A0A448ZYK9</accession>
<evidence type="ECO:0000256" key="1">
    <source>
        <dbReference type="SAM" id="Phobius"/>
    </source>
</evidence>
<keyword evidence="1" id="KW-1133">Transmembrane helix</keyword>
<name>A0A448ZYK9_METSV</name>
<feature type="transmembrane region" description="Helical" evidence="1">
    <location>
        <begin position="67"/>
        <end position="93"/>
    </location>
</feature>
<evidence type="ECO:0000313" key="2">
    <source>
        <dbReference type="EMBL" id="VEU56313.1"/>
    </source>
</evidence>
<feature type="transmembrane region" description="Helical" evidence="1">
    <location>
        <begin position="6"/>
        <end position="26"/>
    </location>
</feature>
<dbReference type="EMBL" id="LR214939">
    <property type="protein sequence ID" value="VEU56313.1"/>
    <property type="molecule type" value="Genomic_DNA"/>
</dbReference>
<protein>
    <submittedName>
        <fullName evidence="2">Uncharacterized protein</fullName>
    </submittedName>
</protein>
<feature type="transmembrane region" description="Helical" evidence="1">
    <location>
        <begin position="38"/>
        <end position="55"/>
    </location>
</feature>
<sequence length="104" mass="11883">MNWIDYTFLFGGLTALIFNLVIFCLSFKREFPKVTQRITILFAGFGLGVGLYSIYKIVQTASTLSTGIVQVLIFITWIIMFLLAITTGIVHLIRILSKKRKLYE</sequence>
<reference evidence="2" key="1">
    <citation type="submission" date="2019-01" db="EMBL/GenBank/DDBJ databases">
        <authorList>
            <consortium name="Pathogen Informatics"/>
        </authorList>
    </citation>
    <scope>NUCLEOTIDE SEQUENCE [LARGE SCALE GENOMIC DNA]</scope>
    <source>
        <strain evidence="2">NCTC10113</strain>
    </source>
</reference>
<dbReference type="AlphaFoldDB" id="A0A448ZYK9"/>
<keyword evidence="1" id="KW-0812">Transmembrane</keyword>
<gene>
    <name evidence="2" type="ORF">NCTC10113_01217</name>
</gene>
<geneLocation type="plasmid" evidence="2">
    <name>2</name>
</geneLocation>
<keyword evidence="1" id="KW-0472">Membrane</keyword>